<dbReference type="InterPro" id="IPR000515">
    <property type="entry name" value="MetI-like"/>
</dbReference>
<evidence type="ECO:0000313" key="10">
    <source>
        <dbReference type="EMBL" id="KFI52867.1"/>
    </source>
</evidence>
<feature type="transmembrane region" description="Helical" evidence="8">
    <location>
        <begin position="24"/>
        <end position="47"/>
    </location>
</feature>
<comment type="subcellular location">
    <subcellularLocation>
        <location evidence="1 8">Cell membrane</location>
        <topology evidence="1 8">Multi-pass membrane protein</topology>
    </subcellularLocation>
</comment>
<dbReference type="OrthoDB" id="9793490at2"/>
<dbReference type="InterPro" id="IPR035906">
    <property type="entry name" value="MetI-like_sf"/>
</dbReference>
<evidence type="ECO:0000259" key="9">
    <source>
        <dbReference type="PROSITE" id="PS50928"/>
    </source>
</evidence>
<dbReference type="Proteomes" id="UP000029072">
    <property type="component" value="Unassembled WGS sequence"/>
</dbReference>
<accession>A0A087A267</accession>
<protein>
    <submittedName>
        <fullName evidence="10">Methionine ABC transporter permease</fullName>
    </submittedName>
</protein>
<feature type="transmembrane region" description="Helical" evidence="8">
    <location>
        <begin position="157"/>
        <end position="179"/>
    </location>
</feature>
<dbReference type="CDD" id="cd06261">
    <property type="entry name" value="TM_PBP2"/>
    <property type="match status" value="1"/>
</dbReference>
<feature type="domain" description="ABC transmembrane type-1" evidence="9">
    <location>
        <begin position="20"/>
        <end position="214"/>
    </location>
</feature>
<feature type="transmembrane region" description="Helical" evidence="8">
    <location>
        <begin position="59"/>
        <end position="85"/>
    </location>
</feature>
<keyword evidence="5 8" id="KW-0812">Transmembrane</keyword>
<dbReference type="RefSeq" id="WP_043163876.1">
    <property type="nucleotide sequence ID" value="NZ_JDUV01000001.1"/>
</dbReference>
<organism evidence="10 11">
    <name type="scientific">Bifidobacterium callitrichos DSM 23973</name>
    <dbReference type="NCBI Taxonomy" id="1437609"/>
    <lineage>
        <taxon>Bacteria</taxon>
        <taxon>Bacillati</taxon>
        <taxon>Actinomycetota</taxon>
        <taxon>Actinomycetes</taxon>
        <taxon>Bifidobacteriales</taxon>
        <taxon>Bifidobacteriaceae</taxon>
        <taxon>Bifidobacterium</taxon>
    </lineage>
</organism>
<dbReference type="STRING" id="1437609.BCAL_1546"/>
<comment type="similarity">
    <text evidence="2">Belongs to the binding-protein-dependent transport system permease family. CysTW subfamily.</text>
</comment>
<evidence type="ECO:0000256" key="6">
    <source>
        <dbReference type="ARBA" id="ARBA00022989"/>
    </source>
</evidence>
<dbReference type="AlphaFoldDB" id="A0A087A267"/>
<evidence type="ECO:0000256" key="3">
    <source>
        <dbReference type="ARBA" id="ARBA00022448"/>
    </source>
</evidence>
<dbReference type="PANTHER" id="PTHR30450:SF1">
    <property type="entry name" value="D-METHIONINE TRANSPORT SYSTEM PERMEASE PROTEIN METI-RELATED"/>
    <property type="match status" value="1"/>
</dbReference>
<name>A0A087A267_9BIFI</name>
<evidence type="ECO:0000313" key="11">
    <source>
        <dbReference type="Proteomes" id="UP000029072"/>
    </source>
</evidence>
<dbReference type="Gene3D" id="1.10.3720.10">
    <property type="entry name" value="MetI-like"/>
    <property type="match status" value="1"/>
</dbReference>
<dbReference type="Pfam" id="PF00528">
    <property type="entry name" value="BPD_transp_1"/>
    <property type="match status" value="1"/>
</dbReference>
<dbReference type="GO" id="GO:0048473">
    <property type="term" value="P:D-methionine transmembrane transport"/>
    <property type="evidence" value="ECO:0007669"/>
    <property type="project" value="TreeGrafter"/>
</dbReference>
<sequence length="226" mass="24173">MGQVVSQFIADYGELLLEGTRDTLVMTAVSTLLAYVLGIPLGVLLTITGPKSLWPHRALNTVLGWIVNIGRSIPFIILLVAIIPFTRLIVGTSLGVEGAMVPLVISAAPFVARVVEQSLADVDGGLIEAAQSFGANNWQIVTKVLLFESLPSLVRGAAITFINLFGYSAMAGTVGAGGLGDIAIRYGYQRYQYDVMLVAVILSVVLVQVIQSLGDWIAQRIDHHAR</sequence>
<dbReference type="NCBIfam" id="NF008049">
    <property type="entry name" value="PRK10782.1"/>
    <property type="match status" value="1"/>
</dbReference>
<dbReference type="PROSITE" id="PS50928">
    <property type="entry name" value="ABC_TM1"/>
    <property type="match status" value="1"/>
</dbReference>
<dbReference type="SUPFAM" id="SSF161098">
    <property type="entry name" value="MetI-like"/>
    <property type="match status" value="1"/>
</dbReference>
<comment type="caution">
    <text evidence="10">The sequence shown here is derived from an EMBL/GenBank/DDBJ whole genome shotgun (WGS) entry which is preliminary data.</text>
</comment>
<dbReference type="EMBL" id="JGYS01000015">
    <property type="protein sequence ID" value="KFI52867.1"/>
    <property type="molecule type" value="Genomic_DNA"/>
</dbReference>
<dbReference type="InterPro" id="IPR051322">
    <property type="entry name" value="AA_ABC_Transporter_Permease"/>
</dbReference>
<evidence type="ECO:0000256" key="4">
    <source>
        <dbReference type="ARBA" id="ARBA00022475"/>
    </source>
</evidence>
<dbReference type="PANTHER" id="PTHR30450">
    <property type="entry name" value="ABC TRANSPORTER PERMEASE"/>
    <property type="match status" value="1"/>
</dbReference>
<evidence type="ECO:0000256" key="2">
    <source>
        <dbReference type="ARBA" id="ARBA00007069"/>
    </source>
</evidence>
<proteinExistence type="inferred from homology"/>
<evidence type="ECO:0000256" key="8">
    <source>
        <dbReference type="RuleBase" id="RU363032"/>
    </source>
</evidence>
<feature type="transmembrane region" description="Helical" evidence="8">
    <location>
        <begin position="191"/>
        <end position="210"/>
    </location>
</feature>
<keyword evidence="7 8" id="KW-0472">Membrane</keyword>
<keyword evidence="4" id="KW-1003">Cell membrane</keyword>
<keyword evidence="3 8" id="KW-0813">Transport</keyword>
<dbReference type="GO" id="GO:0005886">
    <property type="term" value="C:plasma membrane"/>
    <property type="evidence" value="ECO:0007669"/>
    <property type="project" value="UniProtKB-SubCell"/>
</dbReference>
<dbReference type="FunFam" id="1.10.3720.10:FF:000002">
    <property type="entry name" value="D-methionine ABC transporter permease MetI"/>
    <property type="match status" value="1"/>
</dbReference>
<gene>
    <name evidence="10" type="ORF">BCAL_1546</name>
</gene>
<dbReference type="eggNOG" id="COG2011">
    <property type="taxonomic scope" value="Bacteria"/>
</dbReference>
<evidence type="ECO:0000256" key="7">
    <source>
        <dbReference type="ARBA" id="ARBA00023136"/>
    </source>
</evidence>
<evidence type="ECO:0000256" key="5">
    <source>
        <dbReference type="ARBA" id="ARBA00022692"/>
    </source>
</evidence>
<keyword evidence="6 8" id="KW-1133">Transmembrane helix</keyword>
<evidence type="ECO:0000256" key="1">
    <source>
        <dbReference type="ARBA" id="ARBA00004651"/>
    </source>
</evidence>
<reference evidence="10 11" key="1">
    <citation type="submission" date="2014-03" db="EMBL/GenBank/DDBJ databases">
        <title>Genomics of Bifidobacteria.</title>
        <authorList>
            <person name="Ventura M."/>
            <person name="Milani C."/>
            <person name="Lugli G.A."/>
        </authorList>
    </citation>
    <scope>NUCLEOTIDE SEQUENCE [LARGE SCALE GENOMIC DNA]</scope>
    <source>
        <strain evidence="10 11">DSM 23973</strain>
    </source>
</reference>